<dbReference type="SMART" id="SM00834">
    <property type="entry name" value="CxxC_CXXC_SSSS"/>
    <property type="match status" value="1"/>
</dbReference>
<dbReference type="EMBL" id="CADCWM010000804">
    <property type="protein sequence ID" value="CAA9581169.1"/>
    <property type="molecule type" value="Genomic_DNA"/>
</dbReference>
<dbReference type="PANTHER" id="PTHR34404:SF3">
    <property type="entry name" value="REGULATORY PROTEIN, FMDB FAMILY"/>
    <property type="match status" value="1"/>
</dbReference>
<dbReference type="NCBIfam" id="TIGR02605">
    <property type="entry name" value="CxxC_CxxC_SSSS"/>
    <property type="match status" value="1"/>
</dbReference>
<feature type="compositionally biased region" description="Acidic residues" evidence="1">
    <location>
        <begin position="121"/>
        <end position="136"/>
    </location>
</feature>
<dbReference type="InterPro" id="IPR013429">
    <property type="entry name" value="Regulatory_FmdB_Zinc_ribbon"/>
</dbReference>
<sequence>MPIYEYRCADCRRRVSVFFRSLGAVTDPVCPRCGGTRLTRLMSRVAVHRSSGRAGGDDDFGDDEFGPGGMLDGLDENDPRALAGAMRRMSAESGEPLEPEMEEALGRLERGEDPEKVMAGLDEDAAGAEADIDDEF</sequence>
<name>A0A6J4VL49_9BACT</name>
<feature type="domain" description="Putative regulatory protein FmdB zinc ribbon" evidence="2">
    <location>
        <begin position="1"/>
        <end position="43"/>
    </location>
</feature>
<proteinExistence type="predicted"/>
<protein>
    <recommendedName>
        <fullName evidence="2">Putative regulatory protein FmdB zinc ribbon domain-containing protein</fullName>
    </recommendedName>
</protein>
<dbReference type="Pfam" id="PF09723">
    <property type="entry name" value="Zn_ribbon_8"/>
    <property type="match status" value="1"/>
</dbReference>
<feature type="compositionally biased region" description="Basic and acidic residues" evidence="1">
    <location>
        <begin position="104"/>
        <end position="116"/>
    </location>
</feature>
<accession>A0A6J4VL49</accession>
<evidence type="ECO:0000313" key="3">
    <source>
        <dbReference type="EMBL" id="CAA9581169.1"/>
    </source>
</evidence>
<dbReference type="AlphaFoldDB" id="A0A6J4VL49"/>
<evidence type="ECO:0000259" key="2">
    <source>
        <dbReference type="SMART" id="SM00834"/>
    </source>
</evidence>
<gene>
    <name evidence="3" type="ORF">AVDCRST_MAG88-3349</name>
</gene>
<organism evidence="3">
    <name type="scientific">uncultured Thermomicrobiales bacterium</name>
    <dbReference type="NCBI Taxonomy" id="1645740"/>
    <lineage>
        <taxon>Bacteria</taxon>
        <taxon>Pseudomonadati</taxon>
        <taxon>Thermomicrobiota</taxon>
        <taxon>Thermomicrobia</taxon>
        <taxon>Thermomicrobiales</taxon>
        <taxon>environmental samples</taxon>
    </lineage>
</organism>
<dbReference type="PANTHER" id="PTHR34404">
    <property type="entry name" value="REGULATORY PROTEIN, FMDB FAMILY"/>
    <property type="match status" value="1"/>
</dbReference>
<reference evidence="3" key="1">
    <citation type="submission" date="2020-02" db="EMBL/GenBank/DDBJ databases">
        <authorList>
            <person name="Meier V. D."/>
        </authorList>
    </citation>
    <scope>NUCLEOTIDE SEQUENCE</scope>
    <source>
        <strain evidence="3">AVDCRST_MAG88</strain>
    </source>
</reference>
<feature type="region of interest" description="Disordered" evidence="1">
    <location>
        <begin position="49"/>
        <end position="136"/>
    </location>
</feature>
<evidence type="ECO:0000256" key="1">
    <source>
        <dbReference type="SAM" id="MobiDB-lite"/>
    </source>
</evidence>